<gene>
    <name evidence="3" type="ORF">GF867_11185</name>
    <name evidence="2" type="ORF">GIY09_02385</name>
    <name evidence="1" type="ORF">GIY11_00510</name>
</gene>
<protein>
    <submittedName>
        <fullName evidence="2">Uncharacterized protein</fullName>
    </submittedName>
</protein>
<evidence type="ECO:0000313" key="6">
    <source>
        <dbReference type="Proteomes" id="UP000469870"/>
    </source>
</evidence>
<dbReference type="AlphaFoldDB" id="A0A6I2GBZ0"/>
<keyword evidence="4" id="KW-1185">Reference proteome</keyword>
<comment type="caution">
    <text evidence="2">The sequence shown here is derived from an EMBL/GenBank/DDBJ whole genome shotgun (WGS) entry which is preliminary data.</text>
</comment>
<accession>A0A6I2GBZ0</accession>
<dbReference type="Proteomes" id="UP000440066">
    <property type="component" value="Unassembled WGS sequence"/>
</dbReference>
<evidence type="ECO:0000313" key="3">
    <source>
        <dbReference type="EMBL" id="MRJ48128.1"/>
    </source>
</evidence>
<evidence type="ECO:0000313" key="4">
    <source>
        <dbReference type="Proteomes" id="UP000430975"/>
    </source>
</evidence>
<evidence type="ECO:0000313" key="5">
    <source>
        <dbReference type="Proteomes" id="UP000440066"/>
    </source>
</evidence>
<dbReference type="Proteomes" id="UP000430975">
    <property type="component" value="Unassembled WGS sequence"/>
</dbReference>
<proteinExistence type="predicted"/>
<sequence>MESTKNIIKQVRKKRQTNVVYEKKLILEVTKELAKKYDFSSENKRPRTDAEKKILDILDK</sequence>
<dbReference type="RefSeq" id="WP_153833185.1">
    <property type="nucleotide sequence ID" value="NZ_WJQR01000001.1"/>
</dbReference>
<evidence type="ECO:0000313" key="2">
    <source>
        <dbReference type="EMBL" id="MRI84746.1"/>
    </source>
</evidence>
<organism evidence="2 4">
    <name type="scientific">Fundicoccus ignavus</name>
    <dbReference type="NCBI Taxonomy" id="2664442"/>
    <lineage>
        <taxon>Bacteria</taxon>
        <taxon>Bacillati</taxon>
        <taxon>Bacillota</taxon>
        <taxon>Bacilli</taxon>
        <taxon>Lactobacillales</taxon>
        <taxon>Aerococcaceae</taxon>
        <taxon>Fundicoccus</taxon>
    </lineage>
</organism>
<dbReference type="EMBL" id="WJQS01000002">
    <property type="protein sequence ID" value="MRI84746.1"/>
    <property type="molecule type" value="Genomic_DNA"/>
</dbReference>
<dbReference type="EMBL" id="WJQR01000001">
    <property type="protein sequence ID" value="MRI80514.1"/>
    <property type="molecule type" value="Genomic_DNA"/>
</dbReference>
<dbReference type="Proteomes" id="UP000469870">
    <property type="component" value="Unassembled WGS sequence"/>
</dbReference>
<dbReference type="EMBL" id="WJQT01000020">
    <property type="protein sequence ID" value="MRJ48128.1"/>
    <property type="molecule type" value="Genomic_DNA"/>
</dbReference>
<evidence type="ECO:0000313" key="1">
    <source>
        <dbReference type="EMBL" id="MRI80514.1"/>
    </source>
</evidence>
<reference evidence="3 5" key="1">
    <citation type="submission" date="2019-11" db="EMBL/GenBank/DDBJ databases">
        <title>Characterisation of Fundicoccus ignavus gen. nov. sp. nov., a novel genus of the family Aerococcaceae from bulk tank milk.</title>
        <authorList>
            <person name="Siebert A."/>
            <person name="Huptas C."/>
            <person name="Wenning M."/>
            <person name="Scherer S."/>
            <person name="Doll E.V."/>
        </authorList>
    </citation>
    <scope>NUCLEOTIDE SEQUENCE [LARGE SCALE GENOMIC DNA]</scope>
    <source>
        <strain evidence="3 5">DSM 109652</strain>
    </source>
</reference>
<reference evidence="4 6" key="2">
    <citation type="submission" date="2019-11" db="EMBL/GenBank/DDBJ databases">
        <title>Characterisation of Fundicoccus ignavus gen. nov. sp. nov., a novel genus of the family Aerococcaceae isolated from bulk tank milk.</title>
        <authorList>
            <person name="Siebert A."/>
            <person name="Huptas C."/>
            <person name="Wenning M."/>
            <person name="Scherer S."/>
            <person name="Doll E.V."/>
        </authorList>
    </citation>
    <scope>NUCLEOTIDE SEQUENCE [LARGE SCALE GENOMIC DNA]</scope>
    <source>
        <strain evidence="1 6">DSM 109653</strain>
        <strain evidence="2 4">WS4759</strain>
    </source>
</reference>
<name>A0A6I2GBZ0_9LACT</name>